<dbReference type="EMBL" id="CP013011">
    <property type="protein sequence ID" value="ALL00340.1"/>
    <property type="molecule type" value="Genomic_DNA"/>
</dbReference>
<proteinExistence type="predicted"/>
<evidence type="ECO:0000313" key="2">
    <source>
        <dbReference type="EMBL" id="ALL00340.1"/>
    </source>
</evidence>
<organism evidence="2 4">
    <name type="scientific">Pyrodictium delaneyi</name>
    <dbReference type="NCBI Taxonomy" id="1273541"/>
    <lineage>
        <taxon>Archaea</taxon>
        <taxon>Thermoproteota</taxon>
        <taxon>Thermoprotei</taxon>
        <taxon>Desulfurococcales</taxon>
        <taxon>Pyrodictiaceae</taxon>
        <taxon>Pyrodictium</taxon>
    </lineage>
</organism>
<dbReference type="SUPFAM" id="SSF51695">
    <property type="entry name" value="PLC-like phosphodiesterases"/>
    <property type="match status" value="1"/>
</dbReference>
<dbReference type="GO" id="GO:0008081">
    <property type="term" value="F:phosphoric diester hydrolase activity"/>
    <property type="evidence" value="ECO:0007669"/>
    <property type="project" value="InterPro"/>
</dbReference>
<dbReference type="InterPro" id="IPR017946">
    <property type="entry name" value="PLC-like_Pdiesterase_TIM-brl"/>
</dbReference>
<sequence>MEVVGHRANTVRWLRRHLACTRSVEIDVYLRSGVPVAGHLLPRARPLLLRERLARLLEGLHFTPSRPLRELLAHVPPGSMVMLDLKDRVPPRLLAEALEGAWGLRLVLVTRWHSDTRELTEALPGARVLLSIDSRPAEPRVLVEAAGAHGVSVRASYVDPQLVEALHQGGYLVAAWTVNEPREALRLAELGVDMIVSDVPCKVARVLQAGRSS</sequence>
<dbReference type="KEGG" id="pdl:Pyrde_0290"/>
<dbReference type="RefSeq" id="WP_055407589.1">
    <property type="nucleotide sequence ID" value="NZ_CP013011.1"/>
</dbReference>
<dbReference type="Gene3D" id="3.20.20.190">
    <property type="entry name" value="Phosphatidylinositol (PI) phosphodiesterase"/>
    <property type="match status" value="1"/>
</dbReference>
<dbReference type="AlphaFoldDB" id="A0A0P0N0H3"/>
<evidence type="ECO:0000313" key="3">
    <source>
        <dbReference type="EMBL" id="OWJ54400.1"/>
    </source>
</evidence>
<evidence type="ECO:0000313" key="4">
    <source>
        <dbReference type="Proteomes" id="UP000058613"/>
    </source>
</evidence>
<reference evidence="2 4" key="1">
    <citation type="submission" date="2015-10" db="EMBL/GenBank/DDBJ databases">
        <title>Complete genome sequence of hyperthermophilic archaeon Pyrodictium delaneyi Su06.</title>
        <authorList>
            <person name="Jung J.-H."/>
            <person name="Lin J."/>
            <person name="Holden J.F."/>
            <person name="Park C.-S."/>
        </authorList>
    </citation>
    <scope>NUCLEOTIDE SEQUENCE [LARGE SCALE GENOMIC DNA]</scope>
    <source>
        <strain evidence="2 4">Su06</strain>
    </source>
</reference>
<dbReference type="InterPro" id="IPR030395">
    <property type="entry name" value="GP_PDE_dom"/>
</dbReference>
<dbReference type="OrthoDB" id="19020at2157"/>
<evidence type="ECO:0000313" key="5">
    <source>
        <dbReference type="Proteomes" id="UP000196694"/>
    </source>
</evidence>
<dbReference type="CDD" id="cd08556">
    <property type="entry name" value="GDPD"/>
    <property type="match status" value="1"/>
</dbReference>
<dbReference type="Proteomes" id="UP000196694">
    <property type="component" value="Unassembled WGS sequence"/>
</dbReference>
<evidence type="ECO:0000259" key="1">
    <source>
        <dbReference type="Pfam" id="PF03009"/>
    </source>
</evidence>
<gene>
    <name evidence="3" type="ORF">Pdsh_07990</name>
    <name evidence="2" type="ORF">Pyrde_0290</name>
</gene>
<protein>
    <submittedName>
        <fullName evidence="3">Glycerophosphodiester phosphodiesterase</fullName>
    </submittedName>
    <submittedName>
        <fullName evidence="2">Glycerophosphoryl diester phosphodiesterase</fullName>
    </submittedName>
</protein>
<reference evidence="3 5" key="2">
    <citation type="submission" date="2017-05" db="EMBL/GenBank/DDBJ databases">
        <title>The draft genome of the hyperthermophilic archaeon 'Pyrodictium delaneyi strain Hulk', an iron and nitrate reducer, reveals the capacity for sulfate reduction.</title>
        <authorList>
            <person name="Demey L.M."/>
            <person name="Miller C."/>
            <person name="Manzella M."/>
            <person name="Reguera G."/>
            <person name="Kashefi K."/>
        </authorList>
    </citation>
    <scope>NUCLEOTIDE SEQUENCE [LARGE SCALE GENOMIC DNA]</scope>
    <source>
        <strain evidence="3 5">Hulk</strain>
    </source>
</reference>
<dbReference type="STRING" id="1273541.Pyrde_0290"/>
<dbReference type="GeneID" id="26098614"/>
<dbReference type="GO" id="GO:0006629">
    <property type="term" value="P:lipid metabolic process"/>
    <property type="evidence" value="ECO:0007669"/>
    <property type="project" value="InterPro"/>
</dbReference>
<dbReference type="EMBL" id="NCQP01000006">
    <property type="protein sequence ID" value="OWJ54400.1"/>
    <property type="molecule type" value="Genomic_DNA"/>
</dbReference>
<keyword evidence="5" id="KW-1185">Reference proteome</keyword>
<accession>A0A0P0N0H3</accession>
<name>A0A0P0N0H3_9CREN</name>
<feature type="domain" description="GP-PDE" evidence="1">
    <location>
        <begin position="102"/>
        <end position="200"/>
    </location>
</feature>
<dbReference type="Proteomes" id="UP000058613">
    <property type="component" value="Chromosome"/>
</dbReference>
<dbReference type="Pfam" id="PF03009">
    <property type="entry name" value="GDPD"/>
    <property type="match status" value="1"/>
</dbReference>